<dbReference type="InterPro" id="IPR015943">
    <property type="entry name" value="WD40/YVTN_repeat-like_dom_sf"/>
</dbReference>
<dbReference type="SUPFAM" id="SSF63825">
    <property type="entry name" value="YWTD domain"/>
    <property type="match status" value="1"/>
</dbReference>
<evidence type="ECO:0000313" key="2">
    <source>
        <dbReference type="EMBL" id="VYU66825.1"/>
    </source>
</evidence>
<proteinExistence type="predicted"/>
<feature type="transmembrane region" description="Helical" evidence="1">
    <location>
        <begin position="7"/>
        <end position="25"/>
    </location>
</feature>
<evidence type="ECO:0000256" key="1">
    <source>
        <dbReference type="SAM" id="Phobius"/>
    </source>
</evidence>
<keyword evidence="1" id="KW-0812">Transmembrane</keyword>
<keyword evidence="1" id="KW-0472">Membrane</keyword>
<accession>A0A6N3GR53</accession>
<dbReference type="AlphaFoldDB" id="A0A6N3GR53"/>
<dbReference type="Gene3D" id="2.130.10.10">
    <property type="entry name" value="YVTN repeat-like/Quinoprotein amine dehydrogenase"/>
    <property type="match status" value="1"/>
</dbReference>
<keyword evidence="1" id="KW-1133">Transmembrane helix</keyword>
<dbReference type="RefSeq" id="WP_156627841.1">
    <property type="nucleotide sequence ID" value="NZ_CACRTO010000049.1"/>
</dbReference>
<sequence length="352" mass="40282">MKRGMKKYHGITLLVILGIVSLYIIKLYNDKLTTKNNIEYSIGVIETSAVNENSYVNLYSFDGELNGIIKMKVSDINSGFLFPVRDGDNIYLNSQGTYKSGNDEVVEYNLGNNKYSTHKISAAIISLDKYENYIFTTSNSSINKYDINSKEIVNSITIPAFPSHINIVNGQLYAFSQLISDKNSSVLYIIDIDSMEILKTMPLKDRSFQADSLQVNDNIYFTNWFDTADSEINSLSKYNIQTGILTDIKLSNGSNQLKIKDNNLFISNFNPVQRTGNSINILNLEDDSIKKVLNFNHRVEDFDIYEDKLIILDDYKIYIYQLNDYYGADLINEFNVKNTNNKNYRISGFFIN</sequence>
<reference evidence="2" key="1">
    <citation type="submission" date="2019-11" db="EMBL/GenBank/DDBJ databases">
        <authorList>
            <person name="Feng L."/>
        </authorList>
    </citation>
    <scope>NUCLEOTIDE SEQUENCE</scope>
    <source>
        <strain evidence="2">CTertiumLFYP3</strain>
    </source>
</reference>
<evidence type="ECO:0008006" key="3">
    <source>
        <dbReference type="Google" id="ProtNLM"/>
    </source>
</evidence>
<dbReference type="EMBL" id="CACRTO010000049">
    <property type="protein sequence ID" value="VYU66825.1"/>
    <property type="molecule type" value="Genomic_DNA"/>
</dbReference>
<name>A0A6N3GR53_9CLOT</name>
<protein>
    <recommendedName>
        <fullName evidence="3">LVIVD repeat protein</fullName>
    </recommendedName>
</protein>
<organism evidence="2">
    <name type="scientific">Clostridium tertium</name>
    <dbReference type="NCBI Taxonomy" id="1559"/>
    <lineage>
        <taxon>Bacteria</taxon>
        <taxon>Bacillati</taxon>
        <taxon>Bacillota</taxon>
        <taxon>Clostridia</taxon>
        <taxon>Eubacteriales</taxon>
        <taxon>Clostridiaceae</taxon>
        <taxon>Clostridium</taxon>
    </lineage>
</organism>
<gene>
    <name evidence="2" type="ORF">CTLFYP3_00049</name>
</gene>